<dbReference type="Proteomes" id="UP000321306">
    <property type="component" value="Unassembled WGS sequence"/>
</dbReference>
<organism evidence="2 3">
    <name type="scientific">Deinococcus cellulosilyticus (strain DSM 18568 / NBRC 106333 / KACC 11606 / 5516J-15)</name>
    <dbReference type="NCBI Taxonomy" id="1223518"/>
    <lineage>
        <taxon>Bacteria</taxon>
        <taxon>Thermotogati</taxon>
        <taxon>Deinococcota</taxon>
        <taxon>Deinococci</taxon>
        <taxon>Deinococcales</taxon>
        <taxon>Deinococcaceae</taxon>
        <taxon>Deinococcus</taxon>
    </lineage>
</organism>
<name>A0A511N5L3_DEIC1</name>
<reference evidence="2 3" key="1">
    <citation type="submission" date="2019-07" db="EMBL/GenBank/DDBJ databases">
        <title>Whole genome shotgun sequence of Deinococcus cellulosilyticus NBRC 106333.</title>
        <authorList>
            <person name="Hosoyama A."/>
            <person name="Uohara A."/>
            <person name="Ohji S."/>
            <person name="Ichikawa N."/>
        </authorList>
    </citation>
    <scope>NUCLEOTIDE SEQUENCE [LARGE SCALE GENOMIC DNA]</scope>
    <source>
        <strain evidence="2 3">NBRC 106333</strain>
    </source>
</reference>
<evidence type="ECO:0000313" key="2">
    <source>
        <dbReference type="EMBL" id="GEM48124.1"/>
    </source>
</evidence>
<evidence type="ECO:0000259" key="1">
    <source>
        <dbReference type="Pfam" id="PF14326"/>
    </source>
</evidence>
<dbReference type="PANTHER" id="PTHR36194:SF1">
    <property type="entry name" value="S-LAYER-LIKE PROTEIN"/>
    <property type="match status" value="1"/>
</dbReference>
<gene>
    <name evidence="2" type="ORF">DC3_37590</name>
</gene>
<accession>A0A511N5L3</accession>
<keyword evidence="3" id="KW-1185">Reference proteome</keyword>
<evidence type="ECO:0000313" key="3">
    <source>
        <dbReference type="Proteomes" id="UP000321306"/>
    </source>
</evidence>
<dbReference type="PANTHER" id="PTHR36194">
    <property type="entry name" value="S-LAYER-LIKE PROTEIN"/>
    <property type="match status" value="1"/>
</dbReference>
<sequence length="206" mass="23704">MVKKIILIYHVETLPSRYFECMKKHILAASVLLLSVALAKPQISPQRIIVNPVPTDLYVNVWLDKGGNTPSYYPGENIHIYTRVNQDAYVYLFNIDADGQIDMILPNRYDNGDNFVPANTTKVFPDRNDPFEYEIAAPYGLNKVLAVASKEPLDLRNLARFRDEDDYFATITIRGDMNFARKLSIIIQPLPQKNWVSDTARYNVRY</sequence>
<dbReference type="InterPro" id="IPR025493">
    <property type="entry name" value="DUF4384"/>
</dbReference>
<feature type="domain" description="DUF4384" evidence="1">
    <location>
        <begin position="71"/>
        <end position="152"/>
    </location>
</feature>
<proteinExistence type="predicted"/>
<dbReference type="EMBL" id="BJXB01000018">
    <property type="protein sequence ID" value="GEM48124.1"/>
    <property type="molecule type" value="Genomic_DNA"/>
</dbReference>
<protein>
    <recommendedName>
        <fullName evidence="1">DUF4384 domain-containing protein</fullName>
    </recommendedName>
</protein>
<comment type="caution">
    <text evidence="2">The sequence shown here is derived from an EMBL/GenBank/DDBJ whole genome shotgun (WGS) entry which is preliminary data.</text>
</comment>
<dbReference type="Pfam" id="PF14326">
    <property type="entry name" value="DUF4384"/>
    <property type="match status" value="1"/>
</dbReference>
<dbReference type="AlphaFoldDB" id="A0A511N5L3"/>